<keyword evidence="2" id="KW-0812">Transmembrane</keyword>
<dbReference type="Proteomes" id="UP000572817">
    <property type="component" value="Unassembled WGS sequence"/>
</dbReference>
<dbReference type="PANTHER" id="PTHR37488">
    <property type="entry name" value="DUF1275 DOMAIN-CONTAINING PROTEIN"/>
    <property type="match status" value="1"/>
</dbReference>
<proteinExistence type="predicted"/>
<feature type="transmembrane region" description="Helical" evidence="2">
    <location>
        <begin position="221"/>
        <end position="240"/>
    </location>
</feature>
<gene>
    <name evidence="3" type="ORF">GTA08_BOTSDO03866</name>
</gene>
<feature type="transmembrane region" description="Helical" evidence="2">
    <location>
        <begin position="246"/>
        <end position="265"/>
    </location>
</feature>
<feature type="region of interest" description="Disordered" evidence="1">
    <location>
        <begin position="1"/>
        <end position="26"/>
    </location>
</feature>
<feature type="transmembrane region" description="Helical" evidence="2">
    <location>
        <begin position="90"/>
        <end position="110"/>
    </location>
</feature>
<evidence type="ECO:0000313" key="4">
    <source>
        <dbReference type="Proteomes" id="UP000572817"/>
    </source>
</evidence>
<organism evidence="3 4">
    <name type="scientific">Botryosphaeria dothidea</name>
    <dbReference type="NCBI Taxonomy" id="55169"/>
    <lineage>
        <taxon>Eukaryota</taxon>
        <taxon>Fungi</taxon>
        <taxon>Dikarya</taxon>
        <taxon>Ascomycota</taxon>
        <taxon>Pezizomycotina</taxon>
        <taxon>Dothideomycetes</taxon>
        <taxon>Dothideomycetes incertae sedis</taxon>
        <taxon>Botryosphaeriales</taxon>
        <taxon>Botryosphaeriaceae</taxon>
        <taxon>Botryosphaeria</taxon>
    </lineage>
</organism>
<dbReference type="InterPro" id="IPR010699">
    <property type="entry name" value="DUF1275"/>
</dbReference>
<reference evidence="3" key="1">
    <citation type="submission" date="2020-04" db="EMBL/GenBank/DDBJ databases">
        <title>Genome Assembly and Annotation of Botryosphaeria dothidea sdau 11-99, a Latent Pathogen of Apple Fruit Ring Rot in China.</title>
        <authorList>
            <person name="Yu C."/>
            <person name="Diao Y."/>
            <person name="Lu Q."/>
            <person name="Zhao J."/>
            <person name="Cui S."/>
            <person name="Peng C."/>
            <person name="He B."/>
            <person name="Liu H."/>
        </authorList>
    </citation>
    <scope>NUCLEOTIDE SEQUENCE [LARGE SCALE GENOMIC DNA]</scope>
    <source>
        <strain evidence="3">Sdau11-99</strain>
    </source>
</reference>
<comment type="caution">
    <text evidence="3">The sequence shown here is derived from an EMBL/GenBank/DDBJ whole genome shotgun (WGS) entry which is preliminary data.</text>
</comment>
<evidence type="ECO:0008006" key="5">
    <source>
        <dbReference type="Google" id="ProtNLM"/>
    </source>
</evidence>
<sequence length="269" mass="28668">MDVENKLNRDAPDLGQKAGDNRRGGPLTRRLAAELSPDHVDIPLLACCLCSGLTDSTLYNAYSTFVSMQTGNTIFVALGASGQNTKPYGWARSLCSIGCFVLGSLFFSRLSAWLGPKRRRTLTLSFSLQSIFIIVAAAIVQGGAINGSVPQPATNGSAVRWNELAPVALLSFQSAAQIVSSRTLGLSEVPTVVVTSLLCDLMSDTQLLAPPLANVKRNRRMTAFVLTLVGAIAGGWISKGTGGVEYALWVVAGIKLIITLGWLLWKQKT</sequence>
<feature type="transmembrane region" description="Helical" evidence="2">
    <location>
        <begin position="122"/>
        <end position="145"/>
    </location>
</feature>
<dbReference type="AlphaFoldDB" id="A0A8H4N1W8"/>
<protein>
    <recommendedName>
        <fullName evidence="5">Duf1275 domain protein</fullName>
    </recommendedName>
</protein>
<dbReference type="OrthoDB" id="5288586at2759"/>
<dbReference type="EMBL" id="WWBZ02000022">
    <property type="protein sequence ID" value="KAF4307794.1"/>
    <property type="molecule type" value="Genomic_DNA"/>
</dbReference>
<accession>A0A8H4N1W8</accession>
<dbReference type="Pfam" id="PF06912">
    <property type="entry name" value="DUF1275"/>
    <property type="match status" value="1"/>
</dbReference>
<evidence type="ECO:0000313" key="3">
    <source>
        <dbReference type="EMBL" id="KAF4307794.1"/>
    </source>
</evidence>
<name>A0A8H4N1W8_9PEZI</name>
<keyword evidence="2" id="KW-0472">Membrane</keyword>
<feature type="compositionally biased region" description="Basic and acidic residues" evidence="1">
    <location>
        <begin position="1"/>
        <end position="12"/>
    </location>
</feature>
<keyword evidence="4" id="KW-1185">Reference proteome</keyword>
<evidence type="ECO:0000256" key="1">
    <source>
        <dbReference type="SAM" id="MobiDB-lite"/>
    </source>
</evidence>
<evidence type="ECO:0000256" key="2">
    <source>
        <dbReference type="SAM" id="Phobius"/>
    </source>
</evidence>
<keyword evidence="2" id="KW-1133">Transmembrane helix</keyword>
<dbReference type="PANTHER" id="PTHR37488:SF7">
    <property type="entry name" value="DUF1275 DOMAIN PROTEIN"/>
    <property type="match status" value="1"/>
</dbReference>